<protein>
    <submittedName>
        <fullName evidence="1">Uncharacterized protein</fullName>
    </submittedName>
</protein>
<sequence>MSAVDFWTEITCGLAFLYCETEAAKSVAFELRRQGDYPARISHSGCGNLVLRTSIDDLDDLVSDLERSGYGVQVTQGIS</sequence>
<dbReference type="EMBL" id="CP102847">
    <property type="protein sequence ID" value="UVF22807.1"/>
    <property type="molecule type" value="Genomic_DNA"/>
</dbReference>
<name>A0ABY5S498_9HYPH</name>
<evidence type="ECO:0000313" key="1">
    <source>
        <dbReference type="EMBL" id="UVF22807.1"/>
    </source>
</evidence>
<accession>A0ABY5S498</accession>
<gene>
    <name evidence="1" type="ORF">HPT29_027705</name>
</gene>
<proteinExistence type="predicted"/>
<dbReference type="Proteomes" id="UP001017257">
    <property type="component" value="Plasmid pR24_2"/>
</dbReference>
<evidence type="ECO:0000313" key="2">
    <source>
        <dbReference type="Proteomes" id="UP001017257"/>
    </source>
</evidence>
<dbReference type="RefSeq" id="WP_259061122.1">
    <property type="nucleotide sequence ID" value="NZ_CP102847.1"/>
</dbReference>
<organism evidence="1 2">
    <name type="scientific">Microvirga terrae</name>
    <dbReference type="NCBI Taxonomy" id="2740529"/>
    <lineage>
        <taxon>Bacteria</taxon>
        <taxon>Pseudomonadati</taxon>
        <taxon>Pseudomonadota</taxon>
        <taxon>Alphaproteobacteria</taxon>
        <taxon>Hyphomicrobiales</taxon>
        <taxon>Methylobacteriaceae</taxon>
        <taxon>Microvirga</taxon>
    </lineage>
</organism>
<geneLocation type="plasmid" evidence="1 2">
    <name>pR24_2</name>
</geneLocation>
<reference evidence="1" key="1">
    <citation type="submission" date="2022-08" db="EMBL/GenBank/DDBJ databases">
        <title>Microvirga terrae sp. nov., isolated from soil.</title>
        <authorList>
            <person name="Kim K.H."/>
            <person name="Seo Y.L."/>
            <person name="Kim J.M."/>
            <person name="Lee J.K."/>
            <person name="Han D.M."/>
            <person name="Jeon C.O."/>
        </authorList>
    </citation>
    <scope>NUCLEOTIDE SEQUENCE</scope>
    <source>
        <strain evidence="1">R24</strain>
        <plasmid evidence="1">pR24_2</plasmid>
    </source>
</reference>
<keyword evidence="2" id="KW-1185">Reference proteome</keyword>
<keyword evidence="1" id="KW-0614">Plasmid</keyword>